<comment type="caution">
    <text evidence="2">The sequence shown here is derived from an EMBL/GenBank/DDBJ whole genome shotgun (WGS) entry which is preliminary data.</text>
</comment>
<protein>
    <submittedName>
        <fullName evidence="2">Uncharacterized protein</fullName>
    </submittedName>
</protein>
<feature type="region of interest" description="Disordered" evidence="1">
    <location>
        <begin position="1"/>
        <end position="23"/>
    </location>
</feature>
<name>A0A432MPR2_9BACT</name>
<reference evidence="2 3" key="1">
    <citation type="submission" date="2018-12" db="EMBL/GenBank/DDBJ databases">
        <authorList>
            <person name="Toschakov S.V."/>
        </authorList>
    </citation>
    <scope>NUCLEOTIDE SEQUENCE [LARGE SCALE GENOMIC DNA]</scope>
    <source>
        <strain evidence="2 3">GM2012</strain>
    </source>
</reference>
<dbReference type="EMBL" id="RYZH01000002">
    <property type="protein sequence ID" value="RUL89444.1"/>
    <property type="molecule type" value="Genomic_DNA"/>
</dbReference>
<keyword evidence="3" id="KW-1185">Reference proteome</keyword>
<dbReference type="AlphaFoldDB" id="A0A432MPR2"/>
<accession>A0A432MPR2</accession>
<evidence type="ECO:0000313" key="2">
    <source>
        <dbReference type="EMBL" id="RUL89444.1"/>
    </source>
</evidence>
<evidence type="ECO:0000256" key="1">
    <source>
        <dbReference type="SAM" id="MobiDB-lite"/>
    </source>
</evidence>
<reference evidence="2 3" key="2">
    <citation type="submission" date="2019-01" db="EMBL/GenBank/DDBJ databases">
        <title>Tautonia sociabilis, a novel thermotolerant planctomycete of Isosphaeraceae family, isolated from a 4000 m deep subterranean habitat.</title>
        <authorList>
            <person name="Kovaleva O.L."/>
            <person name="Elcheninov A.G."/>
            <person name="Van Heerden E."/>
            <person name="Toshchakov S.V."/>
            <person name="Novikov A."/>
            <person name="Bonch-Osmolovskaya E.A."/>
            <person name="Kublanov I.V."/>
        </authorList>
    </citation>
    <scope>NUCLEOTIDE SEQUENCE [LARGE SCALE GENOMIC DNA]</scope>
    <source>
        <strain evidence="2 3">GM2012</strain>
    </source>
</reference>
<evidence type="ECO:0000313" key="3">
    <source>
        <dbReference type="Proteomes" id="UP000280296"/>
    </source>
</evidence>
<dbReference type="Proteomes" id="UP000280296">
    <property type="component" value="Unassembled WGS sequence"/>
</dbReference>
<organism evidence="2 3">
    <name type="scientific">Tautonia sociabilis</name>
    <dbReference type="NCBI Taxonomy" id="2080755"/>
    <lineage>
        <taxon>Bacteria</taxon>
        <taxon>Pseudomonadati</taxon>
        <taxon>Planctomycetota</taxon>
        <taxon>Planctomycetia</taxon>
        <taxon>Isosphaerales</taxon>
        <taxon>Isosphaeraceae</taxon>
        <taxon>Tautonia</taxon>
    </lineage>
</organism>
<dbReference type="RefSeq" id="WP_126723520.1">
    <property type="nucleotide sequence ID" value="NZ_RYZH01000002.1"/>
</dbReference>
<gene>
    <name evidence="2" type="ORF">TsocGM_01340</name>
</gene>
<feature type="compositionally biased region" description="Basic and acidic residues" evidence="1">
    <location>
        <begin position="1"/>
        <end position="22"/>
    </location>
</feature>
<proteinExistence type="predicted"/>
<sequence>METDRLSRSPLRGGREAERDAKPGAVEVEDGFADRGSTAVVRIVLLKATIVGVLVAEPPLIGAGWS</sequence>